<evidence type="ECO:0000313" key="2">
    <source>
        <dbReference type="Proteomes" id="UP001732700"/>
    </source>
</evidence>
<reference evidence="1" key="1">
    <citation type="submission" date="2021-05" db="EMBL/GenBank/DDBJ databases">
        <authorList>
            <person name="Scholz U."/>
            <person name="Mascher M."/>
            <person name="Fiebig A."/>
        </authorList>
    </citation>
    <scope>NUCLEOTIDE SEQUENCE [LARGE SCALE GENOMIC DNA]</scope>
</reference>
<name>A0ACD5XAZ7_AVESA</name>
<protein>
    <submittedName>
        <fullName evidence="1">Uncharacterized protein</fullName>
    </submittedName>
</protein>
<reference evidence="1" key="2">
    <citation type="submission" date="2025-09" db="UniProtKB">
        <authorList>
            <consortium name="EnsemblPlants"/>
        </authorList>
    </citation>
    <scope>IDENTIFICATION</scope>
</reference>
<accession>A0ACD5XAZ7</accession>
<sequence>MRNQRLPPTTCSSSNNNTMQEDQPHLSGAYIRRLVKHLSSSSTKRSKDHHHHTITTMGTNPHVQPLQHQEQQAAPQTPPPPPPKKQVRRRLHTSRPYQERLLNMAEARREIVTALKIHRASMRQAKEQQLVQQQQEVQVVQEQIRQATWSAPMGSYGLSLSDYLHDSSPSVEFSGTSSSCSYYSSPILPYHTPPVAAPLVPMVDGPLDNFLSLPAQPLGLNLSFHGFGGAAAAGEDDKSDPTGSFNPPPLLLQASPASSYSVYSSPPPATTMASGPSHDVSSTVTSAAENTSLHRVLDDEEMAAICSAGEQHDMEWSDTVNLVTSAWWSTLLERVEGSGAGAAVAQQTNAGDAPLGMHRSDEYYGPDDSFQLPRMDIGEMDGWDAEWFS</sequence>
<evidence type="ECO:0000313" key="1">
    <source>
        <dbReference type="EnsemblPlants" id="AVESA.00010b.r2.4DG0761720.1.CDS"/>
    </source>
</evidence>
<keyword evidence="2" id="KW-1185">Reference proteome</keyword>
<organism evidence="1 2">
    <name type="scientific">Avena sativa</name>
    <name type="common">Oat</name>
    <dbReference type="NCBI Taxonomy" id="4498"/>
    <lineage>
        <taxon>Eukaryota</taxon>
        <taxon>Viridiplantae</taxon>
        <taxon>Streptophyta</taxon>
        <taxon>Embryophyta</taxon>
        <taxon>Tracheophyta</taxon>
        <taxon>Spermatophyta</taxon>
        <taxon>Magnoliopsida</taxon>
        <taxon>Liliopsida</taxon>
        <taxon>Poales</taxon>
        <taxon>Poaceae</taxon>
        <taxon>BOP clade</taxon>
        <taxon>Pooideae</taxon>
        <taxon>Poodae</taxon>
        <taxon>Poeae</taxon>
        <taxon>Poeae Chloroplast Group 1 (Aveneae type)</taxon>
        <taxon>Aveninae</taxon>
        <taxon>Avena</taxon>
    </lineage>
</organism>
<proteinExistence type="predicted"/>
<dbReference type="EnsemblPlants" id="AVESA.00010b.r2.4DG0761720.1">
    <property type="protein sequence ID" value="AVESA.00010b.r2.4DG0761720.1.CDS"/>
    <property type="gene ID" value="AVESA.00010b.r2.4DG0761720"/>
</dbReference>
<dbReference type="Proteomes" id="UP001732700">
    <property type="component" value="Chromosome 4D"/>
</dbReference>